<sequence>MITSNNLKPIFISIICATVLASSANAAWSGGGCSGEECTISNEVKQKVSTNSGNNQKLTIDENGSINTTQYAVEVTGANTSVENITNNGTISSSQTRTIDIANASIKDIINNKNIINTQNGKGIAILIEGSSKITNFTNNGTITATNNGGNGVYLFNTSVLDNFKNTGEINAKGVAFRADSGTSFKNFDNSGTLSANVNSAVLVGAKVDVDEFKNSGNITSTTSSAVTFNDDATIKKFTNDTNGVISGSKNSAAITFGASDKARKTTSIEEFTNNGSIKDSKFGVTLWGASASNSKISNFTNNGSISTTNDSLYISNASIDNFVNSENATISSNTIGVSIVGEGNTDINVKKFTNKGKILTQNDNAINIQASNNYTGNFTIGDIVNDGEIDGARGAYIGLWHGKGKLNINSIVNNGSINAKKSEGLSIQGKGEEVSISKIENNGKIQAENTGIKLFDKIKVSELVNNADINSNKGAAVSLSSNSYVTTFINNKNISSTNYQGLNVSGSKVDKIINYANILGGGGEGGNPPWGKNGMVFSTSSIGSIDNYGTVYGAYGMTFLSVFVDSIRNYGTIEATKTSGTGSAIMFTPWAEYPDYYEAKEVINYGKIISANDGISFEPNTRIGKIDNNGLIEVKNNAITDYNESSAKKISTEIKEINLNSGSTIKAGNNGINFTGDRDISLGSINVKENANLLAEEGNGINFGKIDDNRVKSLEELNIQGLVQGNVGIYNAGNIGGENSTTAINIDGGSVVSTASDNANAIVNAGNIKNDISLSNNATLVGNFINTANSSIEGNINIDNSKLDGSLVFSDSAKIQGDISLNNNSSISKDFITSGNSSINGRIDINNSSLDNIISAGSSTINGKINVTNNSKINNINFENDAILRGDISVNEGSKLTSISTNNNSSIDGDIKISSNAKLDKIINKSTNKNAINGSIINKQNNALEIVNDNNSSINGGIVNEGSSVISITNKGHIGKNDDGFNVSNNKNGSIVIKDWQVNADSSGKLESINIGGNTNKVYVDKITVNQSGMDITKLDNLSQVINGVDISKIGSIQTAGSDLELTINPITNKLQAKPEVVKTIASAQVQSLVETTSKRTTFANSLMSNIMQDYTMPTNINTQRISLKDLENLRFASAGNIVSDVSYDYLMRYVGADSAFLNQMKLDYISNKKRNSIFILPYHSYQYVDLGAQGVSKGHTTGVIAGYSRASTYGIFGVYAGYEDVRMSTGYYEVNNIAYYAGLKYYNDIYSLSDNSSLYVKTHAKFAYLNNSLVKYIAANTAKANPTSYTYGLSADLGINYEYKKHSFSPEIGLDYEGSYTKAYSMVGKAALKVEDYLSSSLNLFSIKTAATWYAQWLPTLKTTISVGAKARLNDNIKTSVNFGEGVVSKNYSINKYSAFTSASLILPTTDSFTLSLNYNGNFAKKEQTHTAYLQASFNW</sequence>
<feature type="chain" id="PRO_5045837863" description="Autotransporter domain-containing protein" evidence="1">
    <location>
        <begin position="27"/>
        <end position="1438"/>
    </location>
</feature>
<keyword evidence="1" id="KW-0732">Signal</keyword>
<evidence type="ECO:0000256" key="1">
    <source>
        <dbReference type="SAM" id="SignalP"/>
    </source>
</evidence>
<evidence type="ECO:0000259" key="2">
    <source>
        <dbReference type="PROSITE" id="PS51208"/>
    </source>
</evidence>
<dbReference type="InterPro" id="IPR005546">
    <property type="entry name" value="Autotransporte_beta"/>
</dbReference>
<name>A0ABS7WVA3_9BACT</name>
<reference evidence="3 4" key="1">
    <citation type="submission" date="2020-07" db="EMBL/GenBank/DDBJ databases">
        <title>Transfer of Campylobacter canadensis to the novel genus Avispirillum gen. nov., that also includes two novel species recovered from migratory waterfowl: Avispirillum anseris sp. nov. and Avispirillum brantae sp. nov.</title>
        <authorList>
            <person name="Miller W.G."/>
            <person name="Chapman M.H."/>
            <person name="Yee E."/>
            <person name="Inglis G.D."/>
        </authorList>
    </citation>
    <scope>NUCLEOTIDE SEQUENCE [LARGE SCALE GENOMIC DNA]</scope>
    <source>
        <strain evidence="3 4">L283</strain>
    </source>
</reference>
<dbReference type="Proteomes" id="UP000786183">
    <property type="component" value="Unassembled WGS sequence"/>
</dbReference>
<organism evidence="3 4">
    <name type="scientific">Campylobacter canadensis</name>
    <dbReference type="NCBI Taxonomy" id="449520"/>
    <lineage>
        <taxon>Bacteria</taxon>
        <taxon>Pseudomonadati</taxon>
        <taxon>Campylobacterota</taxon>
        <taxon>Epsilonproteobacteria</taxon>
        <taxon>Campylobacterales</taxon>
        <taxon>Campylobacteraceae</taxon>
        <taxon>Campylobacter</taxon>
    </lineage>
</organism>
<keyword evidence="4" id="KW-1185">Reference proteome</keyword>
<dbReference type="RefSeq" id="WP_224325486.1">
    <property type="nucleotide sequence ID" value="NZ_JACGBB010000017.1"/>
</dbReference>
<feature type="signal peptide" evidence="1">
    <location>
        <begin position="1"/>
        <end position="26"/>
    </location>
</feature>
<dbReference type="EMBL" id="JACGBB010000017">
    <property type="protein sequence ID" value="MBZ7987849.1"/>
    <property type="molecule type" value="Genomic_DNA"/>
</dbReference>
<gene>
    <name evidence="3" type="ORF">AVCANL283_07055</name>
</gene>
<dbReference type="PROSITE" id="PS51208">
    <property type="entry name" value="AUTOTRANSPORTER"/>
    <property type="match status" value="1"/>
</dbReference>
<comment type="caution">
    <text evidence="3">The sequence shown here is derived from an EMBL/GenBank/DDBJ whole genome shotgun (WGS) entry which is preliminary data.</text>
</comment>
<feature type="domain" description="Autotransporter" evidence="2">
    <location>
        <begin position="1168"/>
        <end position="1438"/>
    </location>
</feature>
<proteinExistence type="predicted"/>
<dbReference type="SMART" id="SM00869">
    <property type="entry name" value="Autotransporter"/>
    <property type="match status" value="1"/>
</dbReference>
<accession>A0ABS7WVA3</accession>
<evidence type="ECO:0000313" key="4">
    <source>
        <dbReference type="Proteomes" id="UP000786183"/>
    </source>
</evidence>
<dbReference type="InterPro" id="IPR036709">
    <property type="entry name" value="Autotransporte_beta_dom_sf"/>
</dbReference>
<dbReference type="SUPFAM" id="SSF103515">
    <property type="entry name" value="Autotransporter"/>
    <property type="match status" value="1"/>
</dbReference>
<evidence type="ECO:0000313" key="3">
    <source>
        <dbReference type="EMBL" id="MBZ7987849.1"/>
    </source>
</evidence>
<protein>
    <recommendedName>
        <fullName evidence="2">Autotransporter domain-containing protein</fullName>
    </recommendedName>
</protein>